<evidence type="ECO:0000256" key="1">
    <source>
        <dbReference type="ARBA" id="ARBA00001946"/>
    </source>
</evidence>
<evidence type="ECO:0000256" key="3">
    <source>
        <dbReference type="RuleBase" id="RU003476"/>
    </source>
</evidence>
<dbReference type="InterPro" id="IPR000086">
    <property type="entry name" value="NUDIX_hydrolase_dom"/>
</dbReference>
<dbReference type="InterPro" id="IPR020084">
    <property type="entry name" value="NUDIX_hydrolase_CS"/>
</dbReference>
<dbReference type="SUPFAM" id="SSF55811">
    <property type="entry name" value="Nudix"/>
    <property type="match status" value="1"/>
</dbReference>
<dbReference type="InterPro" id="IPR015797">
    <property type="entry name" value="NUDIX_hydrolase-like_dom_sf"/>
</dbReference>
<protein>
    <submittedName>
        <fullName evidence="4">NUDIX domain-containing protein</fullName>
    </submittedName>
</protein>
<dbReference type="PANTHER" id="PTHR43046">
    <property type="entry name" value="GDP-MANNOSE MANNOSYL HYDROLASE"/>
    <property type="match status" value="1"/>
</dbReference>
<evidence type="ECO:0000313" key="5">
    <source>
        <dbReference type="Proteomes" id="UP000191257"/>
    </source>
</evidence>
<dbReference type="Pfam" id="PF00293">
    <property type="entry name" value="NUDIX"/>
    <property type="match status" value="1"/>
</dbReference>
<dbReference type="PROSITE" id="PS00893">
    <property type="entry name" value="NUDIX_BOX"/>
    <property type="match status" value="1"/>
</dbReference>
<dbReference type="PRINTS" id="PR00502">
    <property type="entry name" value="NUDIXFAMILY"/>
</dbReference>
<dbReference type="KEGG" id="pye:A6J80_06565"/>
<dbReference type="EMBL" id="CP020442">
    <property type="protein sequence ID" value="ARC36085.1"/>
    <property type="molecule type" value="Genomic_DNA"/>
</dbReference>
<organism evidence="4 5">
    <name type="scientific">Paracoccus yeei</name>
    <dbReference type="NCBI Taxonomy" id="147645"/>
    <lineage>
        <taxon>Bacteria</taxon>
        <taxon>Pseudomonadati</taxon>
        <taxon>Pseudomonadota</taxon>
        <taxon>Alphaproteobacteria</taxon>
        <taxon>Rhodobacterales</taxon>
        <taxon>Paracoccaceae</taxon>
        <taxon>Paracoccus</taxon>
    </lineage>
</organism>
<gene>
    <name evidence="4" type="ORF">A6J80_06565</name>
</gene>
<sequence>MIRRFGPPPMPRRYRLRPGAYAILVRDGAVLLTFQNHPAPEFQLPGGGIDPGESSQAALHREVREETGWTIGGARRLGAYRRHCFMPEYGFWAEKLCSIWLARPILRQGPPTEPGHSAHWVPLAEAAARLPDPGARAFMRALARRHGWKGFKGH</sequence>
<dbReference type="STRING" id="147645.A6J80_06565"/>
<name>A0A1V0GQF8_9RHOB</name>
<dbReference type="Gene3D" id="3.90.79.10">
    <property type="entry name" value="Nucleoside Triphosphate Pyrophosphohydrolase"/>
    <property type="match status" value="1"/>
</dbReference>
<dbReference type="RefSeq" id="WP_080620899.1">
    <property type="nucleotide sequence ID" value="NZ_CAWMZI010000001.1"/>
</dbReference>
<dbReference type="GO" id="GO:0016787">
    <property type="term" value="F:hydrolase activity"/>
    <property type="evidence" value="ECO:0007669"/>
    <property type="project" value="UniProtKB-KW"/>
</dbReference>
<dbReference type="eggNOG" id="COG0494">
    <property type="taxonomic scope" value="Bacteria"/>
</dbReference>
<accession>A0A1V0GQF8</accession>
<proteinExistence type="inferred from homology"/>
<reference evidence="4" key="1">
    <citation type="submission" date="2017-12" db="EMBL/GenBank/DDBJ databases">
        <title>FDA dAtabase for Regulatory Grade micrObial Sequences (FDA-ARGOS): Supporting development and validation of Infectious Disease Dx tests.</title>
        <authorList>
            <person name="Campos J."/>
            <person name="Goldberg B."/>
            <person name="Tallon L."/>
            <person name="Sadzewicz L."/>
            <person name="Sengamalay N."/>
            <person name="Ott S."/>
            <person name="Godinez A."/>
            <person name="Nagaraj S."/>
            <person name="Vyas G."/>
            <person name="Aluvathingal J."/>
            <person name="Nadendla S."/>
            <person name="Geyer C."/>
            <person name="Nandy P."/>
            <person name="Hobson J."/>
            <person name="Sichtig H."/>
        </authorList>
    </citation>
    <scope>NUCLEOTIDE SEQUENCE</scope>
    <source>
        <strain evidence="4">FDAARGOS_252</strain>
    </source>
</reference>
<dbReference type="Proteomes" id="UP000191257">
    <property type="component" value="Chromosome"/>
</dbReference>
<dbReference type="PANTHER" id="PTHR43046:SF14">
    <property type="entry name" value="MUTT_NUDIX FAMILY PROTEIN"/>
    <property type="match status" value="1"/>
</dbReference>
<dbReference type="InterPro" id="IPR020476">
    <property type="entry name" value="Nudix_hydrolase"/>
</dbReference>
<dbReference type="PROSITE" id="PS51462">
    <property type="entry name" value="NUDIX"/>
    <property type="match status" value="1"/>
</dbReference>
<evidence type="ECO:0000313" key="4">
    <source>
        <dbReference type="EMBL" id="ARC36085.1"/>
    </source>
</evidence>
<dbReference type="AlphaFoldDB" id="A0A1V0GQF8"/>
<keyword evidence="2 3" id="KW-0378">Hydrolase</keyword>
<comment type="similarity">
    <text evidence="3">Belongs to the Nudix hydrolase family.</text>
</comment>
<evidence type="ECO:0000256" key="2">
    <source>
        <dbReference type="ARBA" id="ARBA00022801"/>
    </source>
</evidence>
<keyword evidence="5" id="KW-1185">Reference proteome</keyword>
<comment type="cofactor">
    <cofactor evidence="1">
        <name>Mg(2+)</name>
        <dbReference type="ChEBI" id="CHEBI:18420"/>
    </cofactor>
</comment>